<dbReference type="PATRIC" id="fig|1414851.3.peg.125"/>
<feature type="domain" description="AMP-dependent synthetase/ligase" evidence="15">
    <location>
        <begin position="29"/>
        <end position="418"/>
    </location>
</feature>
<dbReference type="OrthoDB" id="9766486at2"/>
<feature type="domain" description="AMP-binding enzyme C-terminal" evidence="16">
    <location>
        <begin position="469"/>
        <end position="543"/>
    </location>
</feature>
<dbReference type="GO" id="GO:0005524">
    <property type="term" value="F:ATP binding"/>
    <property type="evidence" value="ECO:0007669"/>
    <property type="project" value="UniProtKB-KW"/>
</dbReference>
<evidence type="ECO:0000256" key="2">
    <source>
        <dbReference type="ARBA" id="ARBA00004170"/>
    </source>
</evidence>
<keyword evidence="10" id="KW-0443">Lipid metabolism</keyword>
<comment type="subcellular location">
    <subcellularLocation>
        <location evidence="2">Membrane</location>
        <topology evidence="2">Peripheral membrane protein</topology>
    </subcellularLocation>
</comment>
<comment type="cofactor">
    <cofactor evidence="1">
        <name>Mg(2+)</name>
        <dbReference type="ChEBI" id="CHEBI:18420"/>
    </cofactor>
</comment>
<dbReference type="Proteomes" id="UP000018766">
    <property type="component" value="Unassembled WGS sequence"/>
</dbReference>
<dbReference type="GO" id="GO:0016020">
    <property type="term" value="C:membrane"/>
    <property type="evidence" value="ECO:0007669"/>
    <property type="project" value="UniProtKB-SubCell"/>
</dbReference>
<dbReference type="FunFam" id="3.30.300.30:FF:000006">
    <property type="entry name" value="Long-chain-fatty-acid--CoA ligase FadD"/>
    <property type="match status" value="1"/>
</dbReference>
<dbReference type="InterPro" id="IPR020845">
    <property type="entry name" value="AMP-binding_CS"/>
</dbReference>
<evidence type="ECO:0000256" key="5">
    <source>
        <dbReference type="ARBA" id="ARBA00022598"/>
    </source>
</evidence>
<dbReference type="Gene3D" id="2.30.38.10">
    <property type="entry name" value="Luciferase, Domain 3"/>
    <property type="match status" value="1"/>
</dbReference>
<comment type="caution">
    <text evidence="17">The sequence shown here is derived from an EMBL/GenBank/DDBJ whole genome shotgun (WGS) entry which is preliminary data.</text>
</comment>
<dbReference type="InterPro" id="IPR025110">
    <property type="entry name" value="AMP-bd_C"/>
</dbReference>
<dbReference type="RefSeq" id="WP_023948820.1">
    <property type="nucleotide sequence ID" value="NZ_AYSV01000004.1"/>
</dbReference>
<keyword evidence="9" id="KW-0460">Magnesium</keyword>
<evidence type="ECO:0000256" key="1">
    <source>
        <dbReference type="ARBA" id="ARBA00001946"/>
    </source>
</evidence>
<evidence type="ECO:0000259" key="15">
    <source>
        <dbReference type="Pfam" id="PF00501"/>
    </source>
</evidence>
<dbReference type="PANTHER" id="PTHR43767">
    <property type="entry name" value="LONG-CHAIN-FATTY-ACID--COA LIGASE"/>
    <property type="match status" value="1"/>
</dbReference>
<proteinExistence type="inferred from homology"/>
<evidence type="ECO:0000313" key="18">
    <source>
        <dbReference type="Proteomes" id="UP000018766"/>
    </source>
</evidence>
<accession>V8GBD2</accession>
<evidence type="ECO:0000256" key="7">
    <source>
        <dbReference type="ARBA" id="ARBA00022832"/>
    </source>
</evidence>
<evidence type="ECO:0000256" key="10">
    <source>
        <dbReference type="ARBA" id="ARBA00023098"/>
    </source>
</evidence>
<organism evidence="17 18">
    <name type="scientific">Pelistega indica</name>
    <dbReference type="NCBI Taxonomy" id="1414851"/>
    <lineage>
        <taxon>Bacteria</taxon>
        <taxon>Pseudomonadati</taxon>
        <taxon>Pseudomonadota</taxon>
        <taxon>Betaproteobacteria</taxon>
        <taxon>Burkholderiales</taxon>
        <taxon>Alcaligenaceae</taxon>
        <taxon>Pelistega</taxon>
    </lineage>
</organism>
<evidence type="ECO:0000256" key="12">
    <source>
        <dbReference type="ARBA" id="ARBA00026121"/>
    </source>
</evidence>
<evidence type="ECO:0000256" key="11">
    <source>
        <dbReference type="ARBA" id="ARBA00023136"/>
    </source>
</evidence>
<dbReference type="Pfam" id="PF00501">
    <property type="entry name" value="AMP-binding"/>
    <property type="match status" value="1"/>
</dbReference>
<evidence type="ECO:0000256" key="13">
    <source>
        <dbReference type="ARBA" id="ARBA00039545"/>
    </source>
</evidence>
<dbReference type="CDD" id="cd05936">
    <property type="entry name" value="FC-FACS_FadD_like"/>
    <property type="match status" value="1"/>
</dbReference>
<keyword evidence="11" id="KW-0472">Membrane</keyword>
<dbReference type="Gene3D" id="3.30.300.30">
    <property type="match status" value="1"/>
</dbReference>
<dbReference type="Gene3D" id="3.40.50.980">
    <property type="match status" value="2"/>
</dbReference>
<evidence type="ECO:0000256" key="8">
    <source>
        <dbReference type="ARBA" id="ARBA00022840"/>
    </source>
</evidence>
<keyword evidence="5 17" id="KW-0436">Ligase</keyword>
<dbReference type="InterPro" id="IPR000873">
    <property type="entry name" value="AMP-dep_synth/lig_dom"/>
</dbReference>
<dbReference type="Pfam" id="PF13193">
    <property type="entry name" value="AMP-binding_C"/>
    <property type="match status" value="1"/>
</dbReference>
<reference evidence="17 18" key="1">
    <citation type="submission" date="2013-11" db="EMBL/GenBank/DDBJ databases">
        <title>Genomic analysis of Pelistega sp. HM-7.</title>
        <authorList>
            <person name="Kumbhare S.V."/>
            <person name="Shetty S.A."/>
            <person name="Sharma O."/>
            <person name="Dhotre D.P."/>
        </authorList>
    </citation>
    <scope>NUCLEOTIDE SEQUENCE [LARGE SCALE GENOMIC DNA]</scope>
    <source>
        <strain evidence="17 18">HM-7</strain>
    </source>
</reference>
<evidence type="ECO:0000256" key="6">
    <source>
        <dbReference type="ARBA" id="ARBA00022741"/>
    </source>
</evidence>
<evidence type="ECO:0000259" key="16">
    <source>
        <dbReference type="Pfam" id="PF13193"/>
    </source>
</evidence>
<dbReference type="PANTHER" id="PTHR43767:SF8">
    <property type="entry name" value="LONG-CHAIN-FATTY-ACID--COA LIGASE"/>
    <property type="match status" value="1"/>
</dbReference>
<comment type="similarity">
    <text evidence="4">Belongs to the ATP-dependent AMP-binding enzyme family.</text>
</comment>
<evidence type="ECO:0000256" key="3">
    <source>
        <dbReference type="ARBA" id="ARBA00005005"/>
    </source>
</evidence>
<keyword evidence="18" id="KW-1185">Reference proteome</keyword>
<dbReference type="InterPro" id="IPR045851">
    <property type="entry name" value="AMP-bd_C_sf"/>
</dbReference>
<dbReference type="EMBL" id="AYSV01000004">
    <property type="protein sequence ID" value="ETD73038.1"/>
    <property type="molecule type" value="Genomic_DNA"/>
</dbReference>
<dbReference type="FunFam" id="3.40.50.12780:FF:000003">
    <property type="entry name" value="Long-chain-fatty-acid--CoA ligase FadD"/>
    <property type="match status" value="1"/>
</dbReference>
<evidence type="ECO:0000256" key="14">
    <source>
        <dbReference type="ARBA" id="ARBA00042773"/>
    </source>
</evidence>
<dbReference type="InterPro" id="IPR050237">
    <property type="entry name" value="ATP-dep_AMP-bd_enzyme"/>
</dbReference>
<sequence>MERIWLKSYPEGIPADIDLNQYQSLVDIFEDCVKRFADNTAFISLGVKLTYRELDKYTRDFAAWLQNQGVKPGSRVALMMPNILQYPICLFGALRAGCVAVNFNPMYTSHEVEKQLNDSGAEVIVVVENFAATLQAALPNTPTIKKVVVCSIGGMLGAKGKIVNFVIRHVKGMVPNWHIPHHIRMNTVFEEGSKSIFTPLKLTHDHHAFLQYTGGTTGIPKGAILTHGNIVANVLQANAWVRAYTTEGKDLIITALPLYHIFALTANCLTFMCLGASNLLIINPRDLKGFVKEIAQYKFTAFTGVNTLFNALINNHDFKKIDFSSLKLTLGGGMAVQQNTADKWKALTGVPLAQAYGLTETSPAATINPLDAQEFNGSIGLPIPSTYVKIVDDHGQELPLNEVGEILIKGPQVMKGYWERPEETSNVFDADGYLCTGDMGYMNEDGYVFLVDRKKDLIIVSGFNVYPNEVEDVAAKHPGVLEVAAIGIDNGAAGELVKLFVIRKDPNLTEEEIINHCRAELTNYKVPKKIAFVNDLPKNNVGKILRRELRNKKSNYV</sequence>
<keyword evidence="7" id="KW-0276">Fatty acid metabolism</keyword>
<dbReference type="GO" id="GO:0004467">
    <property type="term" value="F:long-chain fatty acid-CoA ligase activity"/>
    <property type="evidence" value="ECO:0007669"/>
    <property type="project" value="UniProtKB-EC"/>
</dbReference>
<dbReference type="EC" id="6.2.1.3" evidence="12"/>
<dbReference type="SUPFAM" id="SSF56801">
    <property type="entry name" value="Acetyl-CoA synthetase-like"/>
    <property type="match status" value="1"/>
</dbReference>
<gene>
    <name evidence="17" type="ORF">V757_00560</name>
</gene>
<dbReference type="PROSITE" id="PS00455">
    <property type="entry name" value="AMP_BINDING"/>
    <property type="match status" value="1"/>
</dbReference>
<evidence type="ECO:0000256" key="9">
    <source>
        <dbReference type="ARBA" id="ARBA00022842"/>
    </source>
</evidence>
<evidence type="ECO:0000313" key="17">
    <source>
        <dbReference type="EMBL" id="ETD73038.1"/>
    </source>
</evidence>
<keyword evidence="6" id="KW-0547">Nucleotide-binding</keyword>
<comment type="pathway">
    <text evidence="3">Lipid metabolism; fatty acid beta-oxidation.</text>
</comment>
<dbReference type="AlphaFoldDB" id="V8GBD2"/>
<evidence type="ECO:0000256" key="4">
    <source>
        <dbReference type="ARBA" id="ARBA00006432"/>
    </source>
</evidence>
<keyword evidence="8" id="KW-0067">ATP-binding</keyword>
<name>V8GBD2_9BURK</name>
<protein>
    <recommendedName>
        <fullName evidence="13">Long-chain-fatty-acid--CoA ligase</fullName>
        <ecNumber evidence="12">6.2.1.3</ecNumber>
    </recommendedName>
    <alternativeName>
        <fullName evidence="14">Long-chain acyl-CoA synthetase</fullName>
    </alternativeName>
</protein>